<dbReference type="STRING" id="385682.SAMN05444380_10334"/>
<dbReference type="EMBL" id="FONA01000003">
    <property type="protein sequence ID" value="SFD85660.1"/>
    <property type="molecule type" value="Genomic_DNA"/>
</dbReference>
<reference evidence="1 2" key="1">
    <citation type="submission" date="2016-10" db="EMBL/GenBank/DDBJ databases">
        <authorList>
            <person name="de Groot N.N."/>
        </authorList>
    </citation>
    <scope>NUCLEOTIDE SEQUENCE [LARGE SCALE GENOMIC DNA]</scope>
    <source>
        <strain evidence="1 2">DSM 19012</strain>
    </source>
</reference>
<keyword evidence="2" id="KW-1185">Reference proteome</keyword>
<evidence type="ECO:0000313" key="1">
    <source>
        <dbReference type="EMBL" id="SFD85660.1"/>
    </source>
</evidence>
<evidence type="ECO:0000313" key="2">
    <source>
        <dbReference type="Proteomes" id="UP000181976"/>
    </source>
</evidence>
<proteinExistence type="predicted"/>
<protein>
    <submittedName>
        <fullName evidence="1">Uncharacterized protein</fullName>
    </submittedName>
</protein>
<name>A0A1I1VYG8_9BACT</name>
<dbReference type="Proteomes" id="UP000181976">
    <property type="component" value="Unassembled WGS sequence"/>
</dbReference>
<gene>
    <name evidence="1" type="ORF">SAMN05444380_10334</name>
</gene>
<sequence>MLGKIEYFELTYFSETFTGQLADELGVVLNVNSVQRTSNLKESAK</sequence>
<dbReference type="AlphaFoldDB" id="A0A1I1VYG8"/>
<accession>A0A1I1VYG8</accession>
<organism evidence="1 2">
    <name type="scientific">Thermophagus xiamenensis</name>
    <dbReference type="NCBI Taxonomy" id="385682"/>
    <lineage>
        <taxon>Bacteria</taxon>
        <taxon>Pseudomonadati</taxon>
        <taxon>Bacteroidota</taxon>
        <taxon>Bacteroidia</taxon>
        <taxon>Marinilabiliales</taxon>
        <taxon>Marinilabiliaceae</taxon>
        <taxon>Thermophagus</taxon>
    </lineage>
</organism>
<dbReference type="InParanoid" id="A0A1I1VYG8"/>